<dbReference type="Proteomes" id="UP001195483">
    <property type="component" value="Unassembled WGS sequence"/>
</dbReference>
<comment type="caution">
    <text evidence="1">The sequence shown here is derived from an EMBL/GenBank/DDBJ whole genome shotgun (WGS) entry which is preliminary data.</text>
</comment>
<reference evidence="1" key="1">
    <citation type="journal article" date="2021" name="Genome Biol. Evol.">
        <title>A High-Quality Reference Genome for a Parasitic Bivalve with Doubly Uniparental Inheritance (Bivalvia: Unionida).</title>
        <authorList>
            <person name="Smith C.H."/>
        </authorList>
    </citation>
    <scope>NUCLEOTIDE SEQUENCE</scope>
    <source>
        <strain evidence="1">CHS0354</strain>
    </source>
</reference>
<reference evidence="1" key="3">
    <citation type="submission" date="2023-05" db="EMBL/GenBank/DDBJ databases">
        <authorList>
            <person name="Smith C.H."/>
        </authorList>
    </citation>
    <scope>NUCLEOTIDE SEQUENCE</scope>
    <source>
        <strain evidence="1">CHS0354</strain>
        <tissue evidence="1">Mantle</tissue>
    </source>
</reference>
<name>A0AAE0TK58_9BIVA</name>
<protein>
    <submittedName>
        <fullName evidence="1">Uncharacterized protein</fullName>
    </submittedName>
</protein>
<accession>A0AAE0TK58</accession>
<dbReference type="AlphaFoldDB" id="A0AAE0TK58"/>
<evidence type="ECO:0000313" key="1">
    <source>
        <dbReference type="EMBL" id="KAK3611977.1"/>
    </source>
</evidence>
<reference evidence="1" key="2">
    <citation type="journal article" date="2021" name="Genome Biol. Evol.">
        <title>Developing a high-quality reference genome for a parasitic bivalve with doubly uniparental inheritance (Bivalvia: Unionida).</title>
        <authorList>
            <person name="Smith C.H."/>
        </authorList>
    </citation>
    <scope>NUCLEOTIDE SEQUENCE</scope>
    <source>
        <strain evidence="1">CHS0354</strain>
        <tissue evidence="1">Mantle</tissue>
    </source>
</reference>
<evidence type="ECO:0000313" key="2">
    <source>
        <dbReference type="Proteomes" id="UP001195483"/>
    </source>
</evidence>
<keyword evidence="2" id="KW-1185">Reference proteome</keyword>
<organism evidence="1 2">
    <name type="scientific">Potamilus streckersoni</name>
    <dbReference type="NCBI Taxonomy" id="2493646"/>
    <lineage>
        <taxon>Eukaryota</taxon>
        <taxon>Metazoa</taxon>
        <taxon>Spiralia</taxon>
        <taxon>Lophotrochozoa</taxon>
        <taxon>Mollusca</taxon>
        <taxon>Bivalvia</taxon>
        <taxon>Autobranchia</taxon>
        <taxon>Heteroconchia</taxon>
        <taxon>Palaeoheterodonta</taxon>
        <taxon>Unionida</taxon>
        <taxon>Unionoidea</taxon>
        <taxon>Unionidae</taxon>
        <taxon>Ambleminae</taxon>
        <taxon>Lampsilini</taxon>
        <taxon>Potamilus</taxon>
    </lineage>
</organism>
<gene>
    <name evidence="1" type="ORF">CHS0354_011636</name>
</gene>
<dbReference type="EMBL" id="JAEAOA010000712">
    <property type="protein sequence ID" value="KAK3611977.1"/>
    <property type="molecule type" value="Genomic_DNA"/>
</dbReference>
<proteinExistence type="predicted"/>
<sequence length="65" mass="7793">MQRQRNPVHLQRKVINSLRTMLISHSRHSIKGHALILIFTKKMNESLEKGWSPEIHFILFFNRLD</sequence>